<keyword evidence="2" id="KW-1185">Reference proteome</keyword>
<accession>A0ABV4D4J9</accession>
<gene>
    <name evidence="1" type="ORF">AALA52_03590</name>
</gene>
<sequence>MNKTTIVNGRVVEIRKTAVGLKYIDRPQTTMEQRYEAWKAEQRKEKMLREALRAWDY</sequence>
<dbReference type="Proteomes" id="UP001565283">
    <property type="component" value="Unassembled WGS sequence"/>
</dbReference>
<reference evidence="1 2" key="1">
    <citation type="submission" date="2024-03" db="EMBL/GenBank/DDBJ databases">
        <title>Mouse gut bacterial collection (mGBC) of GemPharmatech.</title>
        <authorList>
            <person name="He Y."/>
            <person name="Dong L."/>
            <person name="Wu D."/>
            <person name="Gao X."/>
            <person name="Lin Z."/>
        </authorList>
    </citation>
    <scope>NUCLEOTIDE SEQUENCE [LARGE SCALE GENOMIC DNA]</scope>
    <source>
        <strain evidence="1 2">61-15</strain>
    </source>
</reference>
<protein>
    <submittedName>
        <fullName evidence="1">Uncharacterized protein</fullName>
    </submittedName>
</protein>
<comment type="caution">
    <text evidence="1">The sequence shown here is derived from an EMBL/GenBank/DDBJ whole genome shotgun (WGS) entry which is preliminary data.</text>
</comment>
<name>A0ABV4D4J9_9LACT</name>
<dbReference type="RefSeq" id="WP_369948043.1">
    <property type="nucleotide sequence ID" value="NZ_JBCLSH010000008.1"/>
</dbReference>
<proteinExistence type="predicted"/>
<dbReference type="EMBL" id="JBCLSH010000008">
    <property type="protein sequence ID" value="MEY8443328.1"/>
    <property type="molecule type" value="Genomic_DNA"/>
</dbReference>
<evidence type="ECO:0000313" key="2">
    <source>
        <dbReference type="Proteomes" id="UP001565283"/>
    </source>
</evidence>
<organism evidence="1 2">
    <name type="scientific">Lactococcus ileimucosae</name>
    <dbReference type="NCBI Taxonomy" id="2941329"/>
    <lineage>
        <taxon>Bacteria</taxon>
        <taxon>Bacillati</taxon>
        <taxon>Bacillota</taxon>
        <taxon>Bacilli</taxon>
        <taxon>Lactobacillales</taxon>
        <taxon>Streptococcaceae</taxon>
        <taxon>Lactococcus</taxon>
    </lineage>
</organism>
<evidence type="ECO:0000313" key="1">
    <source>
        <dbReference type="EMBL" id="MEY8443328.1"/>
    </source>
</evidence>